<evidence type="ECO:0000259" key="15">
    <source>
        <dbReference type="PROSITE" id="PS51686"/>
    </source>
</evidence>
<evidence type="ECO:0000256" key="9">
    <source>
        <dbReference type="ARBA" id="ARBA00022691"/>
    </source>
</evidence>
<evidence type="ECO:0000256" key="12">
    <source>
        <dbReference type="ARBA" id="ARBA00031088"/>
    </source>
</evidence>
<evidence type="ECO:0000256" key="8">
    <source>
        <dbReference type="ARBA" id="ARBA00022679"/>
    </source>
</evidence>
<dbReference type="EC" id="2.1.1.176" evidence="4"/>
<evidence type="ECO:0000256" key="7">
    <source>
        <dbReference type="ARBA" id="ARBA00022603"/>
    </source>
</evidence>
<evidence type="ECO:0000256" key="1">
    <source>
        <dbReference type="ARBA" id="ARBA00002724"/>
    </source>
</evidence>
<dbReference type="InterPro" id="IPR054728">
    <property type="entry name" value="RsmB-like_ferredoxin"/>
</dbReference>
<comment type="function">
    <text evidence="1">Specifically methylates the cytosine at position 967 (m5C967) of 16S rRNA.</text>
</comment>
<dbReference type="PANTHER" id="PTHR22807">
    <property type="entry name" value="NOP2 YEAST -RELATED NOL1/NOP2/FMU SUN DOMAIN-CONTAINING"/>
    <property type="match status" value="1"/>
</dbReference>
<keyword evidence="10 14" id="KW-0694">RNA-binding</keyword>
<feature type="domain" description="SAM-dependent MTase RsmB/NOP-type" evidence="15">
    <location>
        <begin position="173"/>
        <end position="450"/>
    </location>
</feature>
<evidence type="ECO:0000313" key="16">
    <source>
        <dbReference type="EMBL" id="BCR03358.1"/>
    </source>
</evidence>
<dbReference type="Gene3D" id="3.40.50.150">
    <property type="entry name" value="Vaccinia Virus protein VP39"/>
    <property type="match status" value="1"/>
</dbReference>
<dbReference type="InterPro" id="IPR018314">
    <property type="entry name" value="RsmB/NOL1/NOP2-like_CS"/>
</dbReference>
<reference evidence="16 17" key="1">
    <citation type="journal article" date="2016" name="C (Basel)">
        <title>Selective Growth of and Electricity Production by Marine Exoelectrogenic Bacteria in Self-Aggregated Hydrogel of Microbially Reduced Graphene Oxide.</title>
        <authorList>
            <person name="Yoshida N."/>
            <person name="Goto Y."/>
            <person name="Miyata Y."/>
        </authorList>
    </citation>
    <scope>NUCLEOTIDE SEQUENCE [LARGE SCALE GENOMIC DNA]</scope>
    <source>
        <strain evidence="16 17">NIT-T3</strain>
    </source>
</reference>
<dbReference type="CDD" id="cd02440">
    <property type="entry name" value="AdoMet_MTases"/>
    <property type="match status" value="1"/>
</dbReference>
<proteinExistence type="inferred from homology"/>
<keyword evidence="8 14" id="KW-0808">Transferase</keyword>
<evidence type="ECO:0000313" key="17">
    <source>
        <dbReference type="Proteomes" id="UP001319827"/>
    </source>
</evidence>
<evidence type="ECO:0000256" key="3">
    <source>
        <dbReference type="ARBA" id="ARBA00007494"/>
    </source>
</evidence>
<dbReference type="InterPro" id="IPR035926">
    <property type="entry name" value="NusB-like_sf"/>
</dbReference>
<dbReference type="PROSITE" id="PS01153">
    <property type="entry name" value="NOL1_NOP2_SUN"/>
    <property type="match status" value="1"/>
</dbReference>
<dbReference type="InterPro" id="IPR006027">
    <property type="entry name" value="NusB_RsmB_TIM44"/>
</dbReference>
<evidence type="ECO:0000256" key="4">
    <source>
        <dbReference type="ARBA" id="ARBA00012140"/>
    </source>
</evidence>
<dbReference type="PANTHER" id="PTHR22807:SF61">
    <property type="entry name" value="NOL1_NOP2_SUN FAMILY PROTEIN _ ANTITERMINATION NUSB DOMAIN-CONTAINING PROTEIN"/>
    <property type="match status" value="1"/>
</dbReference>
<comment type="catalytic activity">
    <reaction evidence="13">
        <text>cytidine(967) in 16S rRNA + S-adenosyl-L-methionine = 5-methylcytidine(967) in 16S rRNA + S-adenosyl-L-homocysteine + H(+)</text>
        <dbReference type="Rhea" id="RHEA:42748"/>
        <dbReference type="Rhea" id="RHEA-COMP:10219"/>
        <dbReference type="Rhea" id="RHEA-COMP:10220"/>
        <dbReference type="ChEBI" id="CHEBI:15378"/>
        <dbReference type="ChEBI" id="CHEBI:57856"/>
        <dbReference type="ChEBI" id="CHEBI:59789"/>
        <dbReference type="ChEBI" id="CHEBI:74483"/>
        <dbReference type="ChEBI" id="CHEBI:82748"/>
        <dbReference type="EC" id="2.1.1.176"/>
    </reaction>
</comment>
<feature type="active site" description="Nucleophile" evidence="14">
    <location>
        <position position="385"/>
    </location>
</feature>
<feature type="binding site" evidence="14">
    <location>
        <position position="313"/>
    </location>
    <ligand>
        <name>S-adenosyl-L-methionine</name>
        <dbReference type="ChEBI" id="CHEBI:59789"/>
    </ligand>
</feature>
<dbReference type="Gene3D" id="1.10.940.10">
    <property type="entry name" value="NusB-like"/>
    <property type="match status" value="1"/>
</dbReference>
<dbReference type="Pfam" id="PF01189">
    <property type="entry name" value="Methyltr_RsmB-F"/>
    <property type="match status" value="1"/>
</dbReference>
<keyword evidence="17" id="KW-1185">Reference proteome</keyword>
<reference evidence="16 17" key="2">
    <citation type="journal article" date="2021" name="Int. J. Syst. Evol. Microbiol.">
        <title>Isolation and Polyphasic Characterization of Desulfuromonas versatilis sp. Nov., an Electrogenic Bacteria Capable of Versatile Metabolism Isolated from a Graphene Oxide-Reducing Enrichment Culture.</title>
        <authorList>
            <person name="Xie L."/>
            <person name="Yoshida N."/>
            <person name="Ishii S."/>
            <person name="Meng L."/>
        </authorList>
    </citation>
    <scope>NUCLEOTIDE SEQUENCE [LARGE SCALE GENOMIC DNA]</scope>
    <source>
        <strain evidence="16 17">NIT-T3</strain>
    </source>
</reference>
<evidence type="ECO:0000256" key="11">
    <source>
        <dbReference type="ARBA" id="ARBA00030399"/>
    </source>
</evidence>
<organism evidence="16 17">
    <name type="scientific">Desulfuromonas versatilis</name>
    <dbReference type="NCBI Taxonomy" id="2802975"/>
    <lineage>
        <taxon>Bacteria</taxon>
        <taxon>Pseudomonadati</taxon>
        <taxon>Thermodesulfobacteriota</taxon>
        <taxon>Desulfuromonadia</taxon>
        <taxon>Desulfuromonadales</taxon>
        <taxon>Desulfuromonadaceae</taxon>
        <taxon>Desulfuromonas</taxon>
    </lineage>
</organism>
<dbReference type="GO" id="GO:0032259">
    <property type="term" value="P:methylation"/>
    <property type="evidence" value="ECO:0007669"/>
    <property type="project" value="UniProtKB-KW"/>
</dbReference>
<dbReference type="InterPro" id="IPR023267">
    <property type="entry name" value="RCMT"/>
</dbReference>
<dbReference type="SUPFAM" id="SSF53335">
    <property type="entry name" value="S-adenosyl-L-methionine-dependent methyltransferases"/>
    <property type="match status" value="1"/>
</dbReference>
<comment type="similarity">
    <text evidence="3 14">Belongs to the class I-like SAM-binding methyltransferase superfamily. RsmB/NOP family.</text>
</comment>
<dbReference type="NCBIfam" id="TIGR00563">
    <property type="entry name" value="rsmB"/>
    <property type="match status" value="1"/>
</dbReference>
<keyword evidence="5" id="KW-0963">Cytoplasm</keyword>
<dbReference type="InterPro" id="IPR029063">
    <property type="entry name" value="SAM-dependent_MTases_sf"/>
</dbReference>
<dbReference type="InterPro" id="IPR049560">
    <property type="entry name" value="MeTrfase_RsmB-F_NOP2_cat"/>
</dbReference>
<evidence type="ECO:0000256" key="10">
    <source>
        <dbReference type="ARBA" id="ARBA00022884"/>
    </source>
</evidence>
<evidence type="ECO:0000256" key="13">
    <source>
        <dbReference type="ARBA" id="ARBA00047283"/>
    </source>
</evidence>
<evidence type="ECO:0000256" key="2">
    <source>
        <dbReference type="ARBA" id="ARBA00004496"/>
    </source>
</evidence>
<dbReference type="PROSITE" id="PS51686">
    <property type="entry name" value="SAM_MT_RSMB_NOP"/>
    <property type="match status" value="1"/>
</dbReference>
<dbReference type="InterPro" id="IPR004573">
    <property type="entry name" value="rRNA_ssu_MeTfrase_B"/>
</dbReference>
<evidence type="ECO:0000256" key="14">
    <source>
        <dbReference type="PROSITE-ProRule" id="PRU01023"/>
    </source>
</evidence>
<keyword evidence="9 14" id="KW-0949">S-adenosyl-L-methionine</keyword>
<dbReference type="RefSeq" id="WP_221250835.1">
    <property type="nucleotide sequence ID" value="NZ_AP024355.1"/>
</dbReference>
<feature type="binding site" evidence="14">
    <location>
        <begin position="262"/>
        <end position="268"/>
    </location>
    <ligand>
        <name>S-adenosyl-L-methionine</name>
        <dbReference type="ChEBI" id="CHEBI:59789"/>
    </ligand>
</feature>
<keyword evidence="6" id="KW-0698">rRNA processing</keyword>
<name>A0ABN6DT74_9BACT</name>
<dbReference type="Pfam" id="PF01029">
    <property type="entry name" value="NusB"/>
    <property type="match status" value="1"/>
</dbReference>
<protein>
    <recommendedName>
        <fullName evidence="4">16S rRNA (cytosine(967)-C(5))-methyltransferase</fullName>
        <ecNumber evidence="4">2.1.1.176</ecNumber>
    </recommendedName>
    <alternativeName>
        <fullName evidence="11">16S rRNA m5C967 methyltransferase</fullName>
    </alternativeName>
    <alternativeName>
        <fullName evidence="12">rRNA (cytosine-C(5)-)-methyltransferase RsmB</fullName>
    </alternativeName>
</protein>
<gene>
    <name evidence="16" type="primary">rsmB</name>
    <name evidence="16" type="ORF">DESUT3_04270</name>
</gene>
<feature type="binding site" evidence="14">
    <location>
        <position position="286"/>
    </location>
    <ligand>
        <name>S-adenosyl-L-methionine</name>
        <dbReference type="ChEBI" id="CHEBI:59789"/>
    </ligand>
</feature>
<dbReference type="Pfam" id="PF22458">
    <property type="entry name" value="RsmF-B_ferredox"/>
    <property type="match status" value="1"/>
</dbReference>
<dbReference type="InterPro" id="IPR001678">
    <property type="entry name" value="MeTrfase_RsmB-F_NOP2_dom"/>
</dbReference>
<keyword evidence="7 14" id="KW-0489">Methyltransferase</keyword>
<dbReference type="NCBIfam" id="NF011494">
    <property type="entry name" value="PRK14902.1"/>
    <property type="match status" value="1"/>
</dbReference>
<evidence type="ECO:0000256" key="5">
    <source>
        <dbReference type="ARBA" id="ARBA00022490"/>
    </source>
</evidence>
<evidence type="ECO:0000256" key="6">
    <source>
        <dbReference type="ARBA" id="ARBA00022552"/>
    </source>
</evidence>
<dbReference type="EMBL" id="AP024355">
    <property type="protein sequence ID" value="BCR03358.1"/>
    <property type="molecule type" value="Genomic_DNA"/>
</dbReference>
<dbReference type="Gene3D" id="3.30.70.1170">
    <property type="entry name" value="Sun protein, domain 3"/>
    <property type="match status" value="1"/>
</dbReference>
<sequence>MKPSDPRQLAFTVLSQVEEGGFADLSLDAALARCPGMDPRDRGLATELVYGVLRQRGRLDFALARFCSKQLSKVESRVLNLLRLGAYQVLMLDRVPAPAAVHETVELARRLGLERATGFINGILRALIRGEGQIPWPDPAADPLGHLQHGLSLPAWLARDWLRRYGAQEAAALAEAMAGQPPFCLRVNTLKGSRDQYLEMLRAAGHQAEPTVYAPEGVRLTARAAAPLPGDAAGWYQVQDEASMLIAHLLGARPGERILDACSAPGGKTTHIAALAENRAGVVALDLHPQRVRLVEEGARRLGCRGIETRAWDLTRPPAFLEPGSFDRVLVDAPCSGLGVLRRNPEIRWRRGAGDIKRMAALQGSILDNVAALVRPGGVLVYSLCTLTEAESEETLARFLARQPRFAREDLRPLTPPGWAELFDDQGALRSFPHRHGGMDAFYAVRLRRQQGD</sequence>
<accession>A0ABN6DT74</accession>
<comment type="subcellular location">
    <subcellularLocation>
        <location evidence="2">Cytoplasm</location>
    </subcellularLocation>
</comment>
<dbReference type="Proteomes" id="UP001319827">
    <property type="component" value="Chromosome"/>
</dbReference>
<feature type="binding site" evidence="14">
    <location>
        <position position="332"/>
    </location>
    <ligand>
        <name>S-adenosyl-L-methionine</name>
        <dbReference type="ChEBI" id="CHEBI:59789"/>
    </ligand>
</feature>
<dbReference type="PRINTS" id="PR02008">
    <property type="entry name" value="RCMTFAMILY"/>
</dbReference>
<dbReference type="SUPFAM" id="SSF48013">
    <property type="entry name" value="NusB-like"/>
    <property type="match status" value="1"/>
</dbReference>
<dbReference type="GO" id="GO:0008168">
    <property type="term" value="F:methyltransferase activity"/>
    <property type="evidence" value="ECO:0007669"/>
    <property type="project" value="UniProtKB-KW"/>
</dbReference>